<evidence type="ECO:0000313" key="2">
    <source>
        <dbReference type="EMBL" id="AEI92886.1"/>
    </source>
</evidence>
<reference evidence="2 3" key="1">
    <citation type="journal article" date="2011" name="BMC Genomics">
        <title>Comparative genome analysis and genome-guided physiological analysis of Roseobacter litoralis.</title>
        <authorList>
            <person name="Kalhoefer D."/>
            <person name="Thole S."/>
            <person name="Voget S."/>
            <person name="Lehmann R."/>
            <person name="Liesegang H."/>
            <person name="Wollher A."/>
            <person name="Daniel R."/>
            <person name="Simon M."/>
            <person name="Brinkhoff T."/>
        </authorList>
    </citation>
    <scope>NUCLEOTIDE SEQUENCE [LARGE SCALE GENOMIC DNA]</scope>
    <source>
        <strain evidence="3">ATCC 49566 / DSM 6996 / JCM 21268 / NBRC 15278 / OCh 149</strain>
    </source>
</reference>
<proteinExistence type="predicted"/>
<dbReference type="InterPro" id="IPR018966">
    <property type="entry name" value="VTC_domain"/>
</dbReference>
<accession>F7Z9S7</accession>
<sequence>MTLVARAGGERMTIDRNLQFWNAGNEAASSPKIVVVETKSAFGRGIADTVLRSNGYHHVGSCSKYCIGLAALGIVPRFNKFLPAFRRLLPHITSTQTAENPAFLAA</sequence>
<evidence type="ECO:0000259" key="1">
    <source>
        <dbReference type="Pfam" id="PF09359"/>
    </source>
</evidence>
<evidence type="ECO:0000313" key="3">
    <source>
        <dbReference type="Proteomes" id="UP000001353"/>
    </source>
</evidence>
<dbReference type="Pfam" id="PF09359">
    <property type="entry name" value="VTC"/>
    <property type="match status" value="1"/>
</dbReference>
<dbReference type="EMBL" id="CP002623">
    <property type="protein sequence ID" value="AEI92886.1"/>
    <property type="molecule type" value="Genomic_DNA"/>
</dbReference>
<dbReference type="KEGG" id="rli:RLO149_c008610"/>
<protein>
    <recommendedName>
        <fullName evidence="1">VTC domain-containing protein</fullName>
    </recommendedName>
</protein>
<dbReference type="OrthoDB" id="148766at2"/>
<feature type="domain" description="VTC" evidence="1">
    <location>
        <begin position="7"/>
        <end position="72"/>
    </location>
</feature>
<dbReference type="Proteomes" id="UP000001353">
    <property type="component" value="Chromosome"/>
</dbReference>
<name>F7Z9S7_ROSLO</name>
<keyword evidence="3" id="KW-1185">Reference proteome</keyword>
<organism evidence="2 3">
    <name type="scientific">Roseobacter litoralis (strain ATCC 49566 / DSM 6996 / JCM 21268 / NBRC 15278 / OCh 149)</name>
    <dbReference type="NCBI Taxonomy" id="391595"/>
    <lineage>
        <taxon>Bacteria</taxon>
        <taxon>Pseudomonadati</taxon>
        <taxon>Pseudomonadota</taxon>
        <taxon>Alphaproteobacteria</taxon>
        <taxon>Rhodobacterales</taxon>
        <taxon>Roseobacteraceae</taxon>
        <taxon>Roseobacter</taxon>
    </lineage>
</organism>
<dbReference type="eggNOG" id="COG2814">
    <property type="taxonomic scope" value="Bacteria"/>
</dbReference>
<dbReference type="AlphaFoldDB" id="F7Z9S7"/>
<gene>
    <name evidence="2" type="ordered locus">RLO149_c008610</name>
</gene>
<dbReference type="HOGENOM" id="CLU_2221254_0_0_5"/>